<evidence type="ECO:0000313" key="1">
    <source>
        <dbReference type="EMBL" id="KAI7999997.1"/>
    </source>
</evidence>
<evidence type="ECO:0000313" key="2">
    <source>
        <dbReference type="Proteomes" id="UP001060215"/>
    </source>
</evidence>
<proteinExistence type="predicted"/>
<protein>
    <submittedName>
        <fullName evidence="1">TMV resistance protein N</fullName>
    </submittedName>
</protein>
<accession>A0ACC0GHT2</accession>
<sequence>MQRSLPYRQIIRYLTQIQAKKQPRTDVFINHRRVDTNKNVAGLLYDQLARLKLRPFLDSKTMKPGDKLMERIDMAIRDCKVGIAIFSPHYCESFYCLHELAMIMECRKKLIPIFVDVKPSELRVVDDGSRQAMELARFRWAVEEAKHTVGLTFDSSNGDWSDLLRSASDVVMKNLLEGFILLLNGKSRGIEPPYSKALSVDDDEKRATKPIAAPPPPPPMLAAAAEKHSPPAASGNPYWTVDGLLLGHGSVMGEPLHRAQ</sequence>
<dbReference type="Proteomes" id="UP001060215">
    <property type="component" value="Chromosome 8"/>
</dbReference>
<organism evidence="1 2">
    <name type="scientific">Camellia lanceoleosa</name>
    <dbReference type="NCBI Taxonomy" id="1840588"/>
    <lineage>
        <taxon>Eukaryota</taxon>
        <taxon>Viridiplantae</taxon>
        <taxon>Streptophyta</taxon>
        <taxon>Embryophyta</taxon>
        <taxon>Tracheophyta</taxon>
        <taxon>Spermatophyta</taxon>
        <taxon>Magnoliopsida</taxon>
        <taxon>eudicotyledons</taxon>
        <taxon>Gunneridae</taxon>
        <taxon>Pentapetalae</taxon>
        <taxon>asterids</taxon>
        <taxon>Ericales</taxon>
        <taxon>Theaceae</taxon>
        <taxon>Camellia</taxon>
    </lineage>
</organism>
<comment type="caution">
    <text evidence="1">The sequence shown here is derived from an EMBL/GenBank/DDBJ whole genome shotgun (WGS) entry which is preliminary data.</text>
</comment>
<reference evidence="1 2" key="1">
    <citation type="journal article" date="2022" name="Plant J.">
        <title>Chromosome-level genome of Camellia lanceoleosa provides a valuable resource for understanding genome evolution and self-incompatibility.</title>
        <authorList>
            <person name="Gong W."/>
            <person name="Xiao S."/>
            <person name="Wang L."/>
            <person name="Liao Z."/>
            <person name="Chang Y."/>
            <person name="Mo W."/>
            <person name="Hu G."/>
            <person name="Li W."/>
            <person name="Zhao G."/>
            <person name="Zhu H."/>
            <person name="Hu X."/>
            <person name="Ji K."/>
            <person name="Xiang X."/>
            <person name="Song Q."/>
            <person name="Yuan D."/>
            <person name="Jin S."/>
            <person name="Zhang L."/>
        </authorList>
    </citation>
    <scope>NUCLEOTIDE SEQUENCE [LARGE SCALE GENOMIC DNA]</scope>
    <source>
        <strain evidence="1">SQ_2022a</strain>
    </source>
</reference>
<gene>
    <name evidence="1" type="ORF">LOK49_LG09G00643</name>
</gene>
<name>A0ACC0GHT2_9ERIC</name>
<keyword evidence="2" id="KW-1185">Reference proteome</keyword>
<dbReference type="EMBL" id="CM045765">
    <property type="protein sequence ID" value="KAI7999997.1"/>
    <property type="molecule type" value="Genomic_DNA"/>
</dbReference>